<sequence>MLAELAIKPWEALLQNIEEGNKKIKWKDRSPYAFWKGNTWVSYKRHELTKCNVSYAHIYPLQWDKEIEQRFQNTKLEDQCSHRYKIYVEGIAWSVSEKYILACDSMTLFIEPIFYDFFTRSLVPKHHYWPIASNQSMCNDIKYAVDWGNANPDKAEAIGKAGTRFIKENLKMNYAKLLKFKPSIPAEAAEICAESMACFLRAHLRKRIMNESIVTSPSHTPPCTMPPPYPPQTLTQFLREKEKLIHQVKTRTINTILL</sequence>
<evidence type="ECO:0000313" key="3">
    <source>
        <dbReference type="Proteomes" id="UP000257109"/>
    </source>
</evidence>
<comment type="caution">
    <text evidence="2">The sequence shown here is derived from an EMBL/GenBank/DDBJ whole genome shotgun (WGS) entry which is preliminary data.</text>
</comment>
<dbReference type="OrthoDB" id="202415at2759"/>
<protein>
    <submittedName>
        <fullName evidence="2">KDEL motif-containing protein 1</fullName>
    </submittedName>
</protein>
<dbReference type="InterPro" id="IPR051091">
    <property type="entry name" value="O-Glucosyltr/Glycosyltrsf_90"/>
</dbReference>
<dbReference type="EMBL" id="QJKJ01005479">
    <property type="protein sequence ID" value="RDX90139.1"/>
    <property type="molecule type" value="Genomic_DNA"/>
</dbReference>
<dbReference type="PANTHER" id="PTHR12203:SF85">
    <property type="entry name" value="GLYCOSYLTRANSFERASE FAMILY 90 PROTEIN"/>
    <property type="match status" value="1"/>
</dbReference>
<gene>
    <name evidence="2" type="primary">KDELC1</name>
    <name evidence="2" type="ORF">CR513_28028</name>
</gene>
<keyword evidence="3" id="KW-1185">Reference proteome</keyword>
<dbReference type="InterPro" id="IPR006598">
    <property type="entry name" value="CAP10"/>
</dbReference>
<feature type="domain" description="Glycosyl transferase CAP10" evidence="1">
    <location>
        <begin position="1"/>
        <end position="181"/>
    </location>
</feature>
<proteinExistence type="predicted"/>
<dbReference type="PANTHER" id="PTHR12203">
    <property type="entry name" value="KDEL LYS-ASP-GLU-LEU CONTAINING - RELATED"/>
    <property type="match status" value="1"/>
</dbReference>
<organism evidence="2 3">
    <name type="scientific">Mucuna pruriens</name>
    <name type="common">Velvet bean</name>
    <name type="synonym">Dolichos pruriens</name>
    <dbReference type="NCBI Taxonomy" id="157652"/>
    <lineage>
        <taxon>Eukaryota</taxon>
        <taxon>Viridiplantae</taxon>
        <taxon>Streptophyta</taxon>
        <taxon>Embryophyta</taxon>
        <taxon>Tracheophyta</taxon>
        <taxon>Spermatophyta</taxon>
        <taxon>Magnoliopsida</taxon>
        <taxon>eudicotyledons</taxon>
        <taxon>Gunneridae</taxon>
        <taxon>Pentapetalae</taxon>
        <taxon>rosids</taxon>
        <taxon>fabids</taxon>
        <taxon>Fabales</taxon>
        <taxon>Fabaceae</taxon>
        <taxon>Papilionoideae</taxon>
        <taxon>50 kb inversion clade</taxon>
        <taxon>NPAAA clade</taxon>
        <taxon>indigoferoid/millettioid clade</taxon>
        <taxon>Phaseoleae</taxon>
        <taxon>Mucuna</taxon>
    </lineage>
</organism>
<dbReference type="Pfam" id="PF05686">
    <property type="entry name" value="Glyco_transf_90"/>
    <property type="match status" value="1"/>
</dbReference>
<evidence type="ECO:0000259" key="1">
    <source>
        <dbReference type="SMART" id="SM00672"/>
    </source>
</evidence>
<dbReference type="SMART" id="SM00672">
    <property type="entry name" value="CAP10"/>
    <property type="match status" value="1"/>
</dbReference>
<dbReference type="Proteomes" id="UP000257109">
    <property type="component" value="Unassembled WGS sequence"/>
</dbReference>
<dbReference type="AlphaFoldDB" id="A0A371GHU3"/>
<evidence type="ECO:0000313" key="2">
    <source>
        <dbReference type="EMBL" id="RDX90139.1"/>
    </source>
</evidence>
<reference evidence="2" key="1">
    <citation type="submission" date="2018-05" db="EMBL/GenBank/DDBJ databases">
        <title>Draft genome of Mucuna pruriens seed.</title>
        <authorList>
            <person name="Nnadi N.E."/>
            <person name="Vos R."/>
            <person name="Hasami M.H."/>
            <person name="Devisetty U.K."/>
            <person name="Aguiy J.C."/>
        </authorList>
    </citation>
    <scope>NUCLEOTIDE SEQUENCE [LARGE SCALE GENOMIC DNA]</scope>
    <source>
        <strain evidence="2">JCA_2017</strain>
    </source>
</reference>
<feature type="non-terminal residue" evidence="2">
    <location>
        <position position="1"/>
    </location>
</feature>
<accession>A0A371GHU3</accession>
<name>A0A371GHU3_MUCPR</name>